<evidence type="ECO:0000256" key="1">
    <source>
        <dbReference type="SAM" id="MobiDB-lite"/>
    </source>
</evidence>
<name>A0A177TDL0_9BASI</name>
<dbReference type="AlphaFoldDB" id="A0A177TDL0"/>
<evidence type="ECO:0000313" key="3">
    <source>
        <dbReference type="Proteomes" id="UP000077521"/>
    </source>
</evidence>
<organism evidence="2 3">
    <name type="scientific">Tilletia indica</name>
    <dbReference type="NCBI Taxonomy" id="43049"/>
    <lineage>
        <taxon>Eukaryota</taxon>
        <taxon>Fungi</taxon>
        <taxon>Dikarya</taxon>
        <taxon>Basidiomycota</taxon>
        <taxon>Ustilaginomycotina</taxon>
        <taxon>Exobasidiomycetes</taxon>
        <taxon>Tilletiales</taxon>
        <taxon>Tilletiaceae</taxon>
        <taxon>Tilletia</taxon>
    </lineage>
</organism>
<reference evidence="2" key="2">
    <citation type="journal article" date="2019" name="IMA Fungus">
        <title>Genome sequencing and comparison of five Tilletia species to identify candidate genes for the detection of regulated species infecting wheat.</title>
        <authorList>
            <person name="Nguyen H.D.T."/>
            <person name="Sultana T."/>
            <person name="Kesanakurti P."/>
            <person name="Hambleton S."/>
        </authorList>
    </citation>
    <scope>NUCLEOTIDE SEQUENCE</scope>
    <source>
        <strain evidence="2">DAOMC 236416</strain>
    </source>
</reference>
<dbReference type="EMBL" id="LWDF02001190">
    <property type="protein sequence ID" value="KAE8239943.1"/>
    <property type="molecule type" value="Genomic_DNA"/>
</dbReference>
<feature type="compositionally biased region" description="Low complexity" evidence="1">
    <location>
        <begin position="132"/>
        <end position="142"/>
    </location>
</feature>
<keyword evidence="3" id="KW-1185">Reference proteome</keyword>
<proteinExistence type="predicted"/>
<feature type="region of interest" description="Disordered" evidence="1">
    <location>
        <begin position="100"/>
        <end position="149"/>
    </location>
</feature>
<accession>A0A177TDL0</accession>
<feature type="region of interest" description="Disordered" evidence="1">
    <location>
        <begin position="37"/>
        <end position="61"/>
    </location>
</feature>
<feature type="compositionally biased region" description="Polar residues" evidence="1">
    <location>
        <begin position="111"/>
        <end position="121"/>
    </location>
</feature>
<reference evidence="2" key="1">
    <citation type="submission" date="2016-04" db="EMBL/GenBank/DDBJ databases">
        <authorList>
            <person name="Nguyen H.D."/>
            <person name="Samba Siva P."/>
            <person name="Cullis J."/>
            <person name="Levesque C.A."/>
            <person name="Hambleton S."/>
        </authorList>
    </citation>
    <scope>NUCLEOTIDE SEQUENCE</scope>
    <source>
        <strain evidence="2">DAOMC 236416</strain>
    </source>
</reference>
<dbReference type="Proteomes" id="UP000077521">
    <property type="component" value="Unassembled WGS sequence"/>
</dbReference>
<comment type="caution">
    <text evidence="2">The sequence shown here is derived from an EMBL/GenBank/DDBJ whole genome shotgun (WGS) entry which is preliminary data.</text>
</comment>
<gene>
    <name evidence="2" type="ORF">A4X13_0g8006</name>
</gene>
<sequence>MLEPILGSGNAHGSEFDARNKWACALDKNEPGVSLNIPSKIPPFLPSNDEQASQQASSSNINTRVDSLVKALLPPVDHDDSDEDIVYVKSGWVTPVTMPSKETKVKEEPQETNVSKQTPPLTSVKKEPGLHASTAAASTTDSLPDYGPDMDLQEFWNRFAGGNWKSNGETAHEAG</sequence>
<protein>
    <submittedName>
        <fullName evidence="2">Uncharacterized protein</fullName>
    </submittedName>
</protein>
<evidence type="ECO:0000313" key="2">
    <source>
        <dbReference type="EMBL" id="KAE8239943.1"/>
    </source>
</evidence>